<keyword evidence="1" id="KW-0496">Mitochondrion</keyword>
<reference evidence="1" key="1">
    <citation type="journal article" date="2012" name="PLoS ONE">
        <title>Complete Sequences of the Mitochondrial DNA of the Wild Gracilariopsis lemaneiformis and Two Mutagenic Cultivated Breeds (Gracilariaceae, Rhodophyta).</title>
        <authorList>
            <person name="Zhang L."/>
            <person name="Wang X."/>
            <person name="Qian H."/>
            <person name="Chi S."/>
            <person name="Liu C."/>
            <person name="Liu T."/>
        </authorList>
    </citation>
    <scope>NUCLEOTIDE SEQUENCE</scope>
</reference>
<organism evidence="1">
    <name type="scientific">Gracilariopsis lemaneiformis</name>
    <name type="common">Red alga</name>
    <name type="synonym">Gracilaria lemaneiformis</name>
    <dbReference type="NCBI Taxonomy" id="2782"/>
    <lineage>
        <taxon>Eukaryota</taxon>
        <taxon>Rhodophyta</taxon>
        <taxon>Florideophyceae</taxon>
        <taxon>Rhodymeniophycidae</taxon>
        <taxon>Gracilariales</taxon>
        <taxon>Gracilariaceae</taxon>
        <taxon>Gracilariopsis</taxon>
    </lineage>
</organism>
<proteinExistence type="predicted"/>
<sequence length="60" mass="6972">MHMVKMYNLYVKGPKNADFRGLNSFSLIKSIIPSIPIKIEKVLILSLLLILWQIIVYKIL</sequence>
<dbReference type="EMBL" id="JQ071938">
    <property type="protein sequence ID" value="AEX37505.1"/>
    <property type="molecule type" value="Genomic_DNA"/>
</dbReference>
<name>I6NR50_GRALE</name>
<accession>I6NR50</accession>
<protein>
    <submittedName>
        <fullName evidence="1">Uncharacterized protein</fullName>
    </submittedName>
</protein>
<dbReference type="AlphaFoldDB" id="I6NR50"/>
<evidence type="ECO:0000313" key="1">
    <source>
        <dbReference type="EMBL" id="AEX37505.1"/>
    </source>
</evidence>
<gene>
    <name evidence="1" type="primary">orf60</name>
    <name evidence="1" type="ORF">LEIZ21</name>
</gene>
<geneLocation type="mitochondrion" evidence="1"/>